<name>A0A8D4BCZ6_STRFA</name>
<keyword evidence="2" id="KW-0723">Serine/threonine-protein kinase</keyword>
<keyword evidence="2" id="KW-0418">Kinase</keyword>
<evidence type="ECO:0000313" key="3">
    <source>
        <dbReference type="Proteomes" id="UP000002066"/>
    </source>
</evidence>
<feature type="signal peptide" evidence="1">
    <location>
        <begin position="1"/>
        <end position="28"/>
    </location>
</feature>
<dbReference type="GO" id="GO:0004674">
    <property type="term" value="F:protein serine/threonine kinase activity"/>
    <property type="evidence" value="ECO:0007669"/>
    <property type="project" value="UniProtKB-KW"/>
</dbReference>
<evidence type="ECO:0000313" key="2">
    <source>
        <dbReference type="EMBL" id="ADW06764.1"/>
    </source>
</evidence>
<dbReference type="EMBL" id="CP002475">
    <property type="protein sequence ID" value="ADW06764.1"/>
    <property type="molecule type" value="Genomic_DNA"/>
</dbReference>
<dbReference type="KEGG" id="sfa:Sfla_5367"/>
<accession>A0A8D4BCZ6</accession>
<keyword evidence="2" id="KW-0808">Transferase</keyword>
<gene>
    <name evidence="2" type="ordered locus">Sfla_5367</name>
</gene>
<evidence type="ECO:0000256" key="1">
    <source>
        <dbReference type="SAM" id="SignalP"/>
    </source>
</evidence>
<sequence length="151" mass="15947">MRRPIARAAAIAAAAFALLVTGTGVASASTPAQKAVSACGSSYYVQRQYSLGLGQNVTVFLLYSSSTGNNCVVTVKHENAGAYYGTATGLGAGIQAEGGSMKKDDDDYKYYAGPVYLNAPGKCVRFWAHYQEIGASSIRDWYHTSTYSNCG</sequence>
<proteinExistence type="predicted"/>
<dbReference type="Proteomes" id="UP000002066">
    <property type="component" value="Chromosome"/>
</dbReference>
<dbReference type="AlphaFoldDB" id="A0A8D4BCZ6"/>
<dbReference type="OrthoDB" id="1099523at2"/>
<protein>
    <submittedName>
        <fullName evidence="2">Serine/threonine protein kinase-like protein</fullName>
    </submittedName>
</protein>
<feature type="chain" id="PRO_5034400292" evidence="1">
    <location>
        <begin position="29"/>
        <end position="151"/>
    </location>
</feature>
<keyword evidence="1" id="KW-0732">Signal</keyword>
<organism evidence="2 3">
    <name type="scientific">Streptomyces pratensis (strain ATCC 33331 / IAF-45CD)</name>
    <dbReference type="NCBI Taxonomy" id="591167"/>
    <lineage>
        <taxon>Bacteria</taxon>
        <taxon>Bacillati</taxon>
        <taxon>Actinomycetota</taxon>
        <taxon>Actinomycetes</taxon>
        <taxon>Kitasatosporales</taxon>
        <taxon>Streptomycetaceae</taxon>
        <taxon>Streptomyces</taxon>
    </lineage>
</organism>
<reference evidence="2 3" key="1">
    <citation type="submission" date="2011-01" db="EMBL/GenBank/DDBJ databases">
        <title>Complete sequence of chromosome of Streptomyces flavogriseus ATCC 33331.</title>
        <authorList>
            <consortium name="US DOE Joint Genome Institute"/>
            <person name="Lucas S."/>
            <person name="Copeland A."/>
            <person name="Lapidus A."/>
            <person name="Cheng J.-F."/>
            <person name="Goodwin L."/>
            <person name="Pitluck S."/>
            <person name="Davenport K."/>
            <person name="Detter J.C."/>
            <person name="Han C."/>
            <person name="Tapia R."/>
            <person name="Land M."/>
            <person name="Hauser L."/>
            <person name="Kyrpides N."/>
            <person name="Ivanova N."/>
            <person name="Ovchinnikova G."/>
            <person name="Pagani I."/>
            <person name="Brumm P."/>
            <person name="Mead D."/>
            <person name="Woyke T."/>
        </authorList>
    </citation>
    <scope>NUCLEOTIDE SEQUENCE [LARGE SCALE GENOMIC DNA]</scope>
    <source>
        <strain evidence="3">ATCC 33331 / IAF-45CD</strain>
    </source>
</reference>